<dbReference type="InterPro" id="IPR036259">
    <property type="entry name" value="MFS_trans_sf"/>
</dbReference>
<dbReference type="Proteomes" id="UP000633509">
    <property type="component" value="Unassembled WGS sequence"/>
</dbReference>
<gene>
    <name evidence="3" type="ORF">H4W80_010547</name>
</gene>
<evidence type="ECO:0000256" key="1">
    <source>
        <dbReference type="SAM" id="Phobius"/>
    </source>
</evidence>
<reference evidence="3 4" key="1">
    <citation type="submission" date="2020-10" db="EMBL/GenBank/DDBJ databases">
        <title>Sequencing the genomes of 1000 actinobacteria strains.</title>
        <authorList>
            <person name="Klenk H.-P."/>
        </authorList>
    </citation>
    <scope>NUCLEOTIDE SEQUENCE [LARGE SCALE GENOMIC DNA]</scope>
    <source>
        <strain evidence="3 4">DSM 43173</strain>
    </source>
</reference>
<feature type="transmembrane region" description="Helical" evidence="1">
    <location>
        <begin position="65"/>
        <end position="84"/>
    </location>
</feature>
<dbReference type="PROSITE" id="PS50937">
    <property type="entry name" value="HTH_MERR_2"/>
    <property type="match status" value="1"/>
</dbReference>
<feature type="transmembrane region" description="Helical" evidence="1">
    <location>
        <begin position="153"/>
        <end position="174"/>
    </location>
</feature>
<dbReference type="InterPro" id="IPR011701">
    <property type="entry name" value="MFS"/>
</dbReference>
<feature type="transmembrane region" description="Helical" evidence="1">
    <location>
        <begin position="36"/>
        <end position="58"/>
    </location>
</feature>
<keyword evidence="1" id="KW-0472">Membrane</keyword>
<keyword evidence="1" id="KW-1133">Transmembrane helix</keyword>
<feature type="transmembrane region" description="Helical" evidence="1">
    <location>
        <begin position="90"/>
        <end position="112"/>
    </location>
</feature>
<accession>A0ABR9MHN9</accession>
<feature type="transmembrane region" description="Helical" evidence="1">
    <location>
        <begin position="124"/>
        <end position="147"/>
    </location>
</feature>
<sequence>MQKNLGWSTREVAELAGTTLKTVRHYHDIGLLEEPVAGMLMAAAPLGTLAGVTVFARYVSSRARLTLLGPLAILTSVPLVFAAFEPGVAGSVVLWTLIGVFSAYQVTANAEFVRAVPDHRRRQAVGLAGSGVIPAQGLGIAAGGLLAELSDPATAIAIVGVAGILAAVPIAVAWRTMTR</sequence>
<dbReference type="SUPFAM" id="SSF103473">
    <property type="entry name" value="MFS general substrate transporter"/>
    <property type="match status" value="1"/>
</dbReference>
<feature type="domain" description="HTH merR-type" evidence="2">
    <location>
        <begin position="6"/>
        <end position="36"/>
    </location>
</feature>
<dbReference type="SUPFAM" id="SSF46955">
    <property type="entry name" value="Putative DNA-binding domain"/>
    <property type="match status" value="1"/>
</dbReference>
<comment type="caution">
    <text evidence="3">The sequence shown here is derived from an EMBL/GenBank/DDBJ whole genome shotgun (WGS) entry which is preliminary data.</text>
</comment>
<keyword evidence="1" id="KW-0812">Transmembrane</keyword>
<dbReference type="InterPro" id="IPR000551">
    <property type="entry name" value="MerR-type_HTH_dom"/>
</dbReference>
<protein>
    <submittedName>
        <fullName evidence="3">MFS family arabinose efflux permease</fullName>
    </submittedName>
</protein>
<keyword evidence="4" id="KW-1185">Reference proteome</keyword>
<dbReference type="EMBL" id="JADBEK010000001">
    <property type="protein sequence ID" value="MBE1592289.1"/>
    <property type="molecule type" value="Genomic_DNA"/>
</dbReference>
<proteinExistence type="predicted"/>
<organism evidence="3 4">
    <name type="scientific">Nonomuraea angiospora</name>
    <dbReference type="NCBI Taxonomy" id="46172"/>
    <lineage>
        <taxon>Bacteria</taxon>
        <taxon>Bacillati</taxon>
        <taxon>Actinomycetota</taxon>
        <taxon>Actinomycetes</taxon>
        <taxon>Streptosporangiales</taxon>
        <taxon>Streptosporangiaceae</taxon>
        <taxon>Nonomuraea</taxon>
    </lineage>
</organism>
<dbReference type="InterPro" id="IPR009061">
    <property type="entry name" value="DNA-bd_dom_put_sf"/>
</dbReference>
<dbReference type="Gene3D" id="1.20.1250.20">
    <property type="entry name" value="MFS general substrate transporter like domains"/>
    <property type="match status" value="1"/>
</dbReference>
<dbReference type="Pfam" id="PF07690">
    <property type="entry name" value="MFS_1"/>
    <property type="match status" value="1"/>
</dbReference>
<evidence type="ECO:0000313" key="3">
    <source>
        <dbReference type="EMBL" id="MBE1592289.1"/>
    </source>
</evidence>
<name>A0ABR9MHN9_9ACTN</name>
<evidence type="ECO:0000259" key="2">
    <source>
        <dbReference type="PROSITE" id="PS50937"/>
    </source>
</evidence>
<evidence type="ECO:0000313" key="4">
    <source>
        <dbReference type="Proteomes" id="UP000633509"/>
    </source>
</evidence>